<proteinExistence type="predicted"/>
<sequence length="100" mass="10767">MKSLREVSRYAGGAVDFGVGSIDLTRLKKFGGQINDWLSPQSESKMNGLPINASPLLVHFNICTPISVLQSVNIRGSAALLTLGYVFNYFLCAQAGLMTS</sequence>
<dbReference type="InParanoid" id="E4V308"/>
<evidence type="ECO:0000313" key="1">
    <source>
        <dbReference type="EMBL" id="EFR04382.1"/>
    </source>
</evidence>
<dbReference type="Proteomes" id="UP000002669">
    <property type="component" value="Unassembled WGS sequence"/>
</dbReference>
<name>E4V308_ARTGP</name>
<accession>E4V308</accession>
<gene>
    <name evidence="1" type="ORF">MGYG_07389</name>
</gene>
<protein>
    <submittedName>
        <fullName evidence="1">Uncharacterized protein</fullName>
    </submittedName>
</protein>
<dbReference type="HOGENOM" id="CLU_2305402_0_0_1"/>
<evidence type="ECO:0000313" key="2">
    <source>
        <dbReference type="Proteomes" id="UP000002669"/>
    </source>
</evidence>
<dbReference type="GeneID" id="10025384"/>
<dbReference type="VEuPathDB" id="FungiDB:MGYG_07389"/>
<dbReference type="EMBL" id="DS989828">
    <property type="protein sequence ID" value="EFR04382.1"/>
    <property type="molecule type" value="Genomic_DNA"/>
</dbReference>
<organism evidence="2">
    <name type="scientific">Arthroderma gypseum (strain ATCC MYA-4604 / CBS 118893)</name>
    <name type="common">Microsporum gypseum</name>
    <dbReference type="NCBI Taxonomy" id="535722"/>
    <lineage>
        <taxon>Eukaryota</taxon>
        <taxon>Fungi</taxon>
        <taxon>Dikarya</taxon>
        <taxon>Ascomycota</taxon>
        <taxon>Pezizomycotina</taxon>
        <taxon>Eurotiomycetes</taxon>
        <taxon>Eurotiomycetidae</taxon>
        <taxon>Onygenales</taxon>
        <taxon>Arthrodermataceae</taxon>
        <taxon>Nannizzia</taxon>
    </lineage>
</organism>
<dbReference type="AlphaFoldDB" id="E4V308"/>
<dbReference type="RefSeq" id="XP_003170145.1">
    <property type="nucleotide sequence ID" value="XM_003170097.1"/>
</dbReference>
<reference evidence="2" key="1">
    <citation type="journal article" date="2012" name="MBio">
        <title>Comparative genome analysis of Trichophyton rubrum and related dermatophytes reveals candidate genes involved in infection.</title>
        <authorList>
            <person name="Martinez D.A."/>
            <person name="Oliver B.G."/>
            <person name="Graeser Y."/>
            <person name="Goldberg J.M."/>
            <person name="Li W."/>
            <person name="Martinez-Rossi N.M."/>
            <person name="Monod M."/>
            <person name="Shelest E."/>
            <person name="Barton R.C."/>
            <person name="Birch E."/>
            <person name="Brakhage A.A."/>
            <person name="Chen Z."/>
            <person name="Gurr S.J."/>
            <person name="Heiman D."/>
            <person name="Heitman J."/>
            <person name="Kosti I."/>
            <person name="Rossi A."/>
            <person name="Saif S."/>
            <person name="Samalova M."/>
            <person name="Saunders C.W."/>
            <person name="Shea T."/>
            <person name="Summerbell R.C."/>
            <person name="Xu J."/>
            <person name="Young S."/>
            <person name="Zeng Q."/>
            <person name="Birren B.W."/>
            <person name="Cuomo C.A."/>
            <person name="White T.C."/>
        </authorList>
    </citation>
    <scope>NUCLEOTIDE SEQUENCE [LARGE SCALE GENOMIC DNA]</scope>
    <source>
        <strain evidence="2">ATCC MYA-4604 / CBS 118893</strain>
    </source>
</reference>
<keyword evidence="2" id="KW-1185">Reference proteome</keyword>